<dbReference type="RefSeq" id="WP_203536121.1">
    <property type="nucleotide sequence ID" value="NZ_JAESND010000001.1"/>
</dbReference>
<organism evidence="1 2">
    <name type="scientific">Jeongeupia naejangsanensis</name>
    <dbReference type="NCBI Taxonomy" id="613195"/>
    <lineage>
        <taxon>Bacteria</taxon>
        <taxon>Pseudomonadati</taxon>
        <taxon>Pseudomonadota</taxon>
        <taxon>Betaproteobacteria</taxon>
        <taxon>Neisseriales</taxon>
        <taxon>Chitinibacteraceae</taxon>
        <taxon>Jeongeupia</taxon>
    </lineage>
</organism>
<evidence type="ECO:0000313" key="1">
    <source>
        <dbReference type="EMBL" id="MBM3114428.1"/>
    </source>
</evidence>
<gene>
    <name evidence="1" type="ORF">JMJ54_01185</name>
</gene>
<sequence>MEAVQNGQSDNDQREVDPSEIDEGIARFLGIDPGSDTFRLADVRNKATSELKALGDALIAHLDAIGVRIPPAVQLIGGEAGQIVVASEHGEKAAIEARINGDTRVLKTFKEVELLFEILRKAELRGTERFKSQQFNLGLTSLGSIAFFTEV</sequence>
<dbReference type="Proteomes" id="UP000809431">
    <property type="component" value="Unassembled WGS sequence"/>
</dbReference>
<reference evidence="1 2" key="1">
    <citation type="submission" date="2021-01" db="EMBL/GenBank/DDBJ databases">
        <title>Draft Genome Sequence and Polyhydroxyalkanoate Biosynthetic Potential of Jeongeupia naejangsanensis Type Strain DSM 24253.</title>
        <authorList>
            <person name="Turrini P."/>
            <person name="Artuso I."/>
            <person name="Lugli G.A."/>
            <person name="Frangipani E."/>
            <person name="Ventura M."/>
            <person name="Visca P."/>
        </authorList>
    </citation>
    <scope>NUCLEOTIDE SEQUENCE [LARGE SCALE GENOMIC DNA]</scope>
    <source>
        <strain evidence="1 2">DSM 24253</strain>
    </source>
</reference>
<dbReference type="EMBL" id="JAESND010000001">
    <property type="protein sequence ID" value="MBM3114428.1"/>
    <property type="molecule type" value="Genomic_DNA"/>
</dbReference>
<accession>A0ABS2BH58</accession>
<protein>
    <submittedName>
        <fullName evidence="1">Uncharacterized protein</fullName>
    </submittedName>
</protein>
<proteinExistence type="predicted"/>
<comment type="caution">
    <text evidence="1">The sequence shown here is derived from an EMBL/GenBank/DDBJ whole genome shotgun (WGS) entry which is preliminary data.</text>
</comment>
<keyword evidence="2" id="KW-1185">Reference proteome</keyword>
<evidence type="ECO:0000313" key="2">
    <source>
        <dbReference type="Proteomes" id="UP000809431"/>
    </source>
</evidence>
<name>A0ABS2BH58_9NEIS</name>